<dbReference type="EMBL" id="CP038908">
    <property type="protein sequence ID" value="QGO04400.1"/>
    <property type="molecule type" value="Genomic_DNA"/>
</dbReference>
<protein>
    <submittedName>
        <fullName evidence="1">Uncharacterized protein</fullName>
    </submittedName>
</protein>
<accession>A0A9Q5VJ03</accession>
<organism evidence="1 2">
    <name type="scientific">Piscirickettsia salmonis</name>
    <dbReference type="NCBI Taxonomy" id="1238"/>
    <lineage>
        <taxon>Bacteria</taxon>
        <taxon>Pseudomonadati</taxon>
        <taxon>Pseudomonadota</taxon>
        <taxon>Gammaproteobacteria</taxon>
        <taxon>Thiotrichales</taxon>
        <taxon>Piscirickettsiaceae</taxon>
        <taxon>Piscirickettsia</taxon>
    </lineage>
</organism>
<evidence type="ECO:0000313" key="1">
    <source>
        <dbReference type="EMBL" id="QGO04400.1"/>
    </source>
</evidence>
<name>A0A9Q5VJ03_PISSA</name>
<dbReference type="RefSeq" id="WP_016211354.1">
    <property type="nucleotide sequence ID" value="NZ_CP012413.1"/>
</dbReference>
<dbReference type="Proteomes" id="UP000422232">
    <property type="component" value="Chromosome"/>
</dbReference>
<dbReference type="GeneID" id="66739468"/>
<proteinExistence type="predicted"/>
<sequence length="653" mass="74747">MYEKHLSCVANEVLMGTITLNIFCDGTGINLNSPVELKSGRSLIGERYLDQRATPIQVDLNNTKPNPDQRFYHFRGTHLPDPRIIDISEAQQRLLKVDDSRDEEGNVSLKMYFPGPSATTCTYEGHTFESPGEQYNQQKIGDWALSQDYLGGWIFDPSRRLGISGDTWRFSLQQIELAVANIKLNHPDDEVVVNLEGYSRGAITAGTGVTSAISDLLGKSVKCNVKIIDPVAGGNYGSLSHYLARNSHTKGTTSLNPIQIGENTSELTLIYATQEKRDEFRPQLPMGYDTSYRNQRPLLIPDHVTVTVIFEHACHQTSAYTHYKSEPKQKFIGGEITRRAFHGQNLENIDCENYSTEHYGSSYFKGDKNSWIYTNKRRVIDDKTSAARPCVSEIYDRSVLYDCFELFRLDEREAYRIFTRRDFISLLRQSSENDNKQSKLAKWSYYNSNFYAATHKTIENLTDDQLEAFLRIQPKTFTAESIKEILDNPVKFNENFDMLDKHNLASFKKIKKLSNNYTKFVVNFNNLTISKLCSRENIQRILNNPSQYYNREHLILAKLISSFNARAIKGSRMSKSDSKKLSRLKKLYMNDTKKLTIDQIRSVTDERTYRKTQGSTVQMIFANFTNTTSSKELDEFNKTTVFSEIATEPGILV</sequence>
<evidence type="ECO:0000313" key="2">
    <source>
        <dbReference type="Proteomes" id="UP000422232"/>
    </source>
</evidence>
<reference evidence="1 2" key="1">
    <citation type="submission" date="2019-04" db="EMBL/GenBank/DDBJ databases">
        <title>Complete genome sequencing of Piscirickettsia salmonis strain Psal-009.</title>
        <authorList>
            <person name="Schober I."/>
            <person name="Bunk B."/>
            <person name="Sproer C."/>
            <person name="Carril G.P."/>
            <person name="Riedel T."/>
            <person name="Flores-Herrera P.A."/>
            <person name="Nourdin-Galindo G."/>
            <person name="Marshall S.H."/>
            <person name="Overmann J."/>
        </authorList>
    </citation>
    <scope>NUCLEOTIDE SEQUENCE [LARGE SCALE GENOMIC DNA]</scope>
    <source>
        <strain evidence="1 2">Psal-009</strain>
    </source>
</reference>
<dbReference type="AlphaFoldDB" id="A0A9Q5VJ03"/>
<gene>
    <name evidence="1" type="ORF">Psal009_00266</name>
</gene>
<keyword evidence="2" id="KW-1185">Reference proteome</keyword>